<protein>
    <submittedName>
        <fullName evidence="1">Uncharacterized protein</fullName>
    </submittedName>
</protein>
<accession>A0A1X0NF98</accession>
<dbReference type="Proteomes" id="UP000192257">
    <property type="component" value="Unassembled WGS sequence"/>
</dbReference>
<name>A0A1X0NF98_9TRYP</name>
<dbReference type="AlphaFoldDB" id="A0A1X0NF98"/>
<keyword evidence="2" id="KW-1185">Reference proteome</keyword>
<dbReference type="GeneID" id="39991072"/>
<dbReference type="VEuPathDB" id="TriTrypDB:TM35_000751040"/>
<proteinExistence type="predicted"/>
<reference evidence="1 2" key="1">
    <citation type="submission" date="2017-03" db="EMBL/GenBank/DDBJ databases">
        <title>An alternative strategy for trypanosome survival in the mammalian bloodstream revealed through genome and transcriptome analysis of the ubiquitous bovine parasite Trypanosoma (Megatrypanum) theileri.</title>
        <authorList>
            <person name="Kelly S."/>
            <person name="Ivens A."/>
            <person name="Mott A."/>
            <person name="O'Neill E."/>
            <person name="Emms D."/>
            <person name="Macleod O."/>
            <person name="Voorheis P."/>
            <person name="Matthews J."/>
            <person name="Matthews K."/>
            <person name="Carrington M."/>
        </authorList>
    </citation>
    <scope>NUCLEOTIDE SEQUENCE [LARGE SCALE GENOMIC DNA]</scope>
    <source>
        <strain evidence="1">Edinburgh</strain>
    </source>
</reference>
<evidence type="ECO:0000313" key="1">
    <source>
        <dbReference type="EMBL" id="ORC83337.1"/>
    </source>
</evidence>
<organism evidence="1 2">
    <name type="scientific">Trypanosoma theileri</name>
    <dbReference type="NCBI Taxonomy" id="67003"/>
    <lineage>
        <taxon>Eukaryota</taxon>
        <taxon>Discoba</taxon>
        <taxon>Euglenozoa</taxon>
        <taxon>Kinetoplastea</taxon>
        <taxon>Metakinetoplastina</taxon>
        <taxon>Trypanosomatida</taxon>
        <taxon>Trypanosomatidae</taxon>
        <taxon>Trypanosoma</taxon>
    </lineage>
</organism>
<dbReference type="RefSeq" id="XP_028877403.1">
    <property type="nucleotide sequence ID" value="XM_029031292.1"/>
</dbReference>
<evidence type="ECO:0000313" key="2">
    <source>
        <dbReference type="Proteomes" id="UP000192257"/>
    </source>
</evidence>
<dbReference type="EMBL" id="NBCO01000075">
    <property type="protein sequence ID" value="ORC83337.1"/>
    <property type="molecule type" value="Genomic_DNA"/>
</dbReference>
<sequence>MKREKKKEIHLGMLHFLQTLNPRDGETRLYLLKTLLHELPARSPGKPKCDYHASLFPTGPTYFFGVPIRFSQWKPNHLPQVMLICKLFFFSKRGTALATAMGS</sequence>
<gene>
    <name evidence="1" type="ORF">TM35_000751040</name>
</gene>
<comment type="caution">
    <text evidence="1">The sequence shown here is derived from an EMBL/GenBank/DDBJ whole genome shotgun (WGS) entry which is preliminary data.</text>
</comment>